<dbReference type="Proteomes" id="UP000663090">
    <property type="component" value="Chromosome"/>
</dbReference>
<proteinExistence type="predicted"/>
<evidence type="ECO:0000313" key="2">
    <source>
        <dbReference type="Proteomes" id="UP000663090"/>
    </source>
</evidence>
<sequence>MARNDNVFALMPIEVEFQKEKAAGLRRTGEKLDKALAALASAERELLSARGPERTARLGRYRALRKEAEQVRWGLMVQREACGLRGGDLELDRAYPLPPLIRE</sequence>
<accession>A0ABX7NDU3</accession>
<reference evidence="1 2" key="1">
    <citation type="submission" date="2021-02" db="EMBL/GenBank/DDBJ databases">
        <title>De Novo genome assembly of isolated myxobacteria.</title>
        <authorList>
            <person name="Stevens D.C."/>
        </authorList>
    </citation>
    <scope>NUCLEOTIDE SEQUENCE [LARGE SCALE GENOMIC DNA]</scope>
    <source>
        <strain evidence="1 2">SCHIC003</strain>
    </source>
</reference>
<protein>
    <submittedName>
        <fullName evidence="1">Uncharacterized protein</fullName>
    </submittedName>
</protein>
<keyword evidence="2" id="KW-1185">Reference proteome</keyword>
<dbReference type="EMBL" id="CP071091">
    <property type="protein sequence ID" value="QSQ16833.1"/>
    <property type="molecule type" value="Genomic_DNA"/>
</dbReference>
<name>A0ABX7NDU3_9BACT</name>
<evidence type="ECO:0000313" key="1">
    <source>
        <dbReference type="EMBL" id="QSQ16833.1"/>
    </source>
</evidence>
<organism evidence="1 2">
    <name type="scientific">Myxococcus landrumensis</name>
    <dbReference type="NCBI Taxonomy" id="2813577"/>
    <lineage>
        <taxon>Bacteria</taxon>
        <taxon>Pseudomonadati</taxon>
        <taxon>Myxococcota</taxon>
        <taxon>Myxococcia</taxon>
        <taxon>Myxococcales</taxon>
        <taxon>Cystobacterineae</taxon>
        <taxon>Myxococcaceae</taxon>
        <taxon>Myxococcus</taxon>
    </lineage>
</organism>
<dbReference type="RefSeq" id="WP_206718469.1">
    <property type="nucleotide sequence ID" value="NZ_CP071091.1"/>
</dbReference>
<gene>
    <name evidence="1" type="ORF">JY572_12610</name>
</gene>